<gene>
    <name evidence="1" type="ORF">NYP16_08570</name>
</gene>
<accession>A0A9X3TYK6</accession>
<name>A0A9X3TYK6_9PROT</name>
<dbReference type="PANTHER" id="PTHR43857">
    <property type="entry name" value="BLR7761 PROTEIN"/>
    <property type="match status" value="1"/>
</dbReference>
<dbReference type="AlphaFoldDB" id="A0A9X3TYK6"/>
<dbReference type="SUPFAM" id="SSF55298">
    <property type="entry name" value="YjgF-like"/>
    <property type="match status" value="1"/>
</dbReference>
<reference evidence="1" key="2">
    <citation type="journal article" date="2023" name="Syst. Appl. Microbiol.">
        <title>Govania unica gen. nov., sp. nov., a rare biosphere bacterium that represents a novel family in the class Alphaproteobacteria.</title>
        <authorList>
            <person name="Vandamme P."/>
            <person name="Peeters C."/>
            <person name="Hettiarachchi A."/>
            <person name="Cnockaert M."/>
            <person name="Carlier A."/>
        </authorList>
    </citation>
    <scope>NUCLEOTIDE SEQUENCE</scope>
    <source>
        <strain evidence="1">LMG 31809</strain>
    </source>
</reference>
<dbReference type="Pfam" id="PF01042">
    <property type="entry name" value="Ribonuc_L-PSP"/>
    <property type="match status" value="1"/>
</dbReference>
<dbReference type="RefSeq" id="WP_274943709.1">
    <property type="nucleotide sequence ID" value="NZ_JANWOI010000003.1"/>
</dbReference>
<comment type="caution">
    <text evidence="1">The sequence shown here is derived from an EMBL/GenBank/DDBJ whole genome shotgun (WGS) entry which is preliminary data.</text>
</comment>
<evidence type="ECO:0000313" key="2">
    <source>
        <dbReference type="Proteomes" id="UP001141619"/>
    </source>
</evidence>
<evidence type="ECO:0000313" key="1">
    <source>
        <dbReference type="EMBL" id="MDA5194003.1"/>
    </source>
</evidence>
<organism evidence="1 2">
    <name type="scientific">Govanella unica</name>
    <dbReference type="NCBI Taxonomy" id="2975056"/>
    <lineage>
        <taxon>Bacteria</taxon>
        <taxon>Pseudomonadati</taxon>
        <taxon>Pseudomonadota</taxon>
        <taxon>Alphaproteobacteria</taxon>
        <taxon>Emcibacterales</taxon>
        <taxon>Govanellaceae</taxon>
        <taxon>Govanella</taxon>
    </lineage>
</organism>
<dbReference type="Gene3D" id="3.30.1330.40">
    <property type="entry name" value="RutC-like"/>
    <property type="match status" value="1"/>
</dbReference>
<dbReference type="Proteomes" id="UP001141619">
    <property type="component" value="Unassembled WGS sequence"/>
</dbReference>
<dbReference type="InterPro" id="IPR035959">
    <property type="entry name" value="RutC-like_sf"/>
</dbReference>
<dbReference type="InterPro" id="IPR006175">
    <property type="entry name" value="YjgF/YER057c/UK114"/>
</dbReference>
<dbReference type="CDD" id="cd00448">
    <property type="entry name" value="YjgF_YER057c_UK114_family"/>
    <property type="match status" value="1"/>
</dbReference>
<dbReference type="EMBL" id="JANWOI010000003">
    <property type="protein sequence ID" value="MDA5194003.1"/>
    <property type="molecule type" value="Genomic_DNA"/>
</dbReference>
<reference evidence="1" key="1">
    <citation type="submission" date="2022-08" db="EMBL/GenBank/DDBJ databases">
        <authorList>
            <person name="Vandamme P."/>
            <person name="Hettiarachchi A."/>
            <person name="Peeters C."/>
            <person name="Cnockaert M."/>
            <person name="Carlier A."/>
        </authorList>
    </citation>
    <scope>NUCLEOTIDE SEQUENCE</scope>
    <source>
        <strain evidence="1">LMG 31809</strain>
    </source>
</reference>
<sequence length="132" mass="14604">MQILLPAGWPRPKGYSNAIAAEGRVVFVGGQIGWDPLTNTFEQKDFLGQFRQTLETTKALLAEAGAGPEHMTRMTWYITDKRAYLDQAREVGAAYRDIMGKNFPVMAVVVVVALMEDEAMIEIETTAVLPKA</sequence>
<keyword evidence="2" id="KW-1185">Reference proteome</keyword>
<protein>
    <submittedName>
        <fullName evidence="1">RidA family protein</fullName>
    </submittedName>
</protein>
<dbReference type="PANTHER" id="PTHR43857:SF1">
    <property type="entry name" value="YJGH FAMILY PROTEIN"/>
    <property type="match status" value="1"/>
</dbReference>
<proteinExistence type="predicted"/>